<comment type="caution">
    <text evidence="5">The sequence shown here is derived from an EMBL/GenBank/DDBJ whole genome shotgun (WGS) entry which is preliminary data.</text>
</comment>
<evidence type="ECO:0000256" key="3">
    <source>
        <dbReference type="ARBA" id="ARBA00023163"/>
    </source>
</evidence>
<dbReference type="InterPro" id="IPR006645">
    <property type="entry name" value="NGN-like_dom"/>
</dbReference>
<keyword evidence="6" id="KW-1185">Reference proteome</keyword>
<dbReference type="GO" id="GO:0031564">
    <property type="term" value="P:transcription antitermination"/>
    <property type="evidence" value="ECO:0007669"/>
    <property type="project" value="UniProtKB-KW"/>
</dbReference>
<dbReference type="Pfam" id="PF02357">
    <property type="entry name" value="NusG"/>
    <property type="match status" value="1"/>
</dbReference>
<sequence length="174" mass="20413">MVENDSIGWYVAKTYRQERKIKDLLARMGVEHFVPFHQVVKEINGKRKKVEEPFVNGLIFVRGNKKSCIELINEYGYPMRYLRDFSTRSLLRVPDKQMEDFIYLVDRHENEIELFPHDLKRGDRVRVVAGTFAGIEGELIRIAGHRRVVVRLENLFSIATVFIPGGYLEKICDR</sequence>
<dbReference type="PANTHER" id="PTHR30265">
    <property type="entry name" value="RHO-INTERACTING TRANSCRIPTION TERMINATION FACTOR NUSG"/>
    <property type="match status" value="1"/>
</dbReference>
<dbReference type="HOGENOM" id="CLU_067287_5_2_10"/>
<dbReference type="Proteomes" id="UP000006044">
    <property type="component" value="Unassembled WGS sequence"/>
</dbReference>
<dbReference type="InterPro" id="IPR005824">
    <property type="entry name" value="KOW"/>
</dbReference>
<dbReference type="GO" id="GO:0006354">
    <property type="term" value="P:DNA-templated transcription elongation"/>
    <property type="evidence" value="ECO:0007669"/>
    <property type="project" value="InterPro"/>
</dbReference>
<reference evidence="5 6" key="1">
    <citation type="submission" date="2012-08" db="EMBL/GenBank/DDBJ databases">
        <title>The Genome Sequence of Barnesiella intestinihominis YIT 11860.</title>
        <authorList>
            <consortium name="The Broad Institute Genome Sequencing Platform"/>
            <person name="Earl A."/>
            <person name="Ward D."/>
            <person name="Feldgarden M."/>
            <person name="Gevers D."/>
            <person name="Morotomi M."/>
            <person name="Walker B."/>
            <person name="Young S.K."/>
            <person name="Zeng Q."/>
            <person name="Gargeya S."/>
            <person name="Fitzgerald M."/>
            <person name="Haas B."/>
            <person name="Abouelleil A."/>
            <person name="Alvarado L."/>
            <person name="Arachchi H.M."/>
            <person name="Berlin A.M."/>
            <person name="Chapman S.B."/>
            <person name="Goldberg J."/>
            <person name="Griggs A."/>
            <person name="Gujja S."/>
            <person name="Hansen M."/>
            <person name="Howarth C."/>
            <person name="Imamovic A."/>
            <person name="Larimer J."/>
            <person name="McCowen C."/>
            <person name="Montmayeur A."/>
            <person name="Murphy C."/>
            <person name="Neiman D."/>
            <person name="Pearson M."/>
            <person name="Priest M."/>
            <person name="Roberts A."/>
            <person name="Saif S."/>
            <person name="Shea T."/>
            <person name="Sisk P."/>
            <person name="Sykes S."/>
            <person name="Wortman J."/>
            <person name="Nusbaum C."/>
            <person name="Birren B."/>
        </authorList>
    </citation>
    <scope>NUCLEOTIDE SEQUENCE [LARGE SCALE GENOMIC DNA]</scope>
    <source>
        <strain evidence="5 6">YIT 11860</strain>
    </source>
</reference>
<evidence type="ECO:0000313" key="6">
    <source>
        <dbReference type="Proteomes" id="UP000006044"/>
    </source>
</evidence>
<dbReference type="AlphaFoldDB" id="K0WZR8"/>
<protein>
    <recommendedName>
        <fullName evidence="4">KOW domain-containing protein</fullName>
    </recommendedName>
</protein>
<keyword evidence="2" id="KW-0805">Transcription regulation</keyword>
<gene>
    <name evidence="5" type="ORF">HMPREF9448_01107</name>
</gene>
<dbReference type="RefSeq" id="WP_008861595.1">
    <property type="nucleotide sequence ID" value="NZ_JH815204.1"/>
</dbReference>
<dbReference type="eggNOG" id="COG0250">
    <property type="taxonomic scope" value="Bacteria"/>
</dbReference>
<proteinExistence type="predicted"/>
<dbReference type="SUPFAM" id="SSF50104">
    <property type="entry name" value="Translation proteins SH3-like domain"/>
    <property type="match status" value="1"/>
</dbReference>
<dbReference type="GeneID" id="77848401"/>
<dbReference type="PANTHER" id="PTHR30265:SF4">
    <property type="entry name" value="KOW MOTIF FAMILY PROTEIN, EXPRESSED"/>
    <property type="match status" value="1"/>
</dbReference>
<dbReference type="EMBL" id="ADLE01000008">
    <property type="protein sequence ID" value="EJZ64627.1"/>
    <property type="molecule type" value="Genomic_DNA"/>
</dbReference>
<organism evidence="5 6">
    <name type="scientific">Barnesiella intestinihominis YIT 11860</name>
    <dbReference type="NCBI Taxonomy" id="742726"/>
    <lineage>
        <taxon>Bacteria</taxon>
        <taxon>Pseudomonadati</taxon>
        <taxon>Bacteroidota</taxon>
        <taxon>Bacteroidia</taxon>
        <taxon>Bacteroidales</taxon>
        <taxon>Barnesiellaceae</taxon>
        <taxon>Barnesiella</taxon>
    </lineage>
</organism>
<feature type="domain" description="KOW" evidence="4">
    <location>
        <begin position="118"/>
        <end position="145"/>
    </location>
</feature>
<dbReference type="InterPro" id="IPR008991">
    <property type="entry name" value="Translation_prot_SH3-like_sf"/>
</dbReference>
<keyword evidence="3" id="KW-0804">Transcription</keyword>
<evidence type="ECO:0000256" key="2">
    <source>
        <dbReference type="ARBA" id="ARBA00023015"/>
    </source>
</evidence>
<evidence type="ECO:0000313" key="5">
    <source>
        <dbReference type="EMBL" id="EJZ64627.1"/>
    </source>
</evidence>
<evidence type="ECO:0000256" key="1">
    <source>
        <dbReference type="ARBA" id="ARBA00022814"/>
    </source>
</evidence>
<dbReference type="SUPFAM" id="SSF82679">
    <property type="entry name" value="N-utilization substance G protein NusG, N-terminal domain"/>
    <property type="match status" value="1"/>
</dbReference>
<evidence type="ECO:0000259" key="4">
    <source>
        <dbReference type="SMART" id="SM00739"/>
    </source>
</evidence>
<dbReference type="NCBIfam" id="NF033644">
    <property type="entry name" value="antiterm_UpxY"/>
    <property type="match status" value="1"/>
</dbReference>
<accession>K0WZR8</accession>
<dbReference type="OrthoDB" id="1491263at2"/>
<name>K0WZR8_9BACT</name>
<dbReference type="CDD" id="cd09895">
    <property type="entry name" value="NGN_SP_UpxY"/>
    <property type="match status" value="1"/>
</dbReference>
<dbReference type="SMART" id="SM00739">
    <property type="entry name" value="KOW"/>
    <property type="match status" value="1"/>
</dbReference>
<dbReference type="InterPro" id="IPR043425">
    <property type="entry name" value="NusG-like"/>
</dbReference>
<dbReference type="Gene3D" id="3.30.70.940">
    <property type="entry name" value="NusG, N-terminal domain"/>
    <property type="match status" value="1"/>
</dbReference>
<dbReference type="InterPro" id="IPR036735">
    <property type="entry name" value="NGN_dom_sf"/>
</dbReference>
<dbReference type="STRING" id="742726.HMPREF9448_01107"/>
<keyword evidence="1" id="KW-0889">Transcription antitermination</keyword>